<sequence length="993" mass="113656">MNMTKLFQNLPPNLPMPGSFPSADEVRRDAQQLATELYKDYATLKKIVERHEATIRTRWSKKSDSQKKKLLLEAWPNMSTHHQPDVEAWRQRLESREAYLWPYINLEDLAQRNTMLLLLYFRGRYHPREFVHSDLEHASLGKASGTTMPAFLSGYTMYFHRGETADEYGDLISWDDEEDAFEDMINEIGMHPGHGLQALEIQQRIWAFLVTWSTSLLQDVPSQTEGDVLVNPGPPPTLGDITSLQMIALEAPYRIPAHLDFARLKAIASAERNAREDHLWALREDPGYFADAMQEASVHRQEMLRDTEGHVHPTLKAPGRPLFWNRVVGNVLIESHFGFATFDEIVRQVNDLTLLHASQHDQVKPGCSLPSNLSMAFQNLRFILDAAKVDLIQTLRVGLFPSPPFRQFCSREPQDPRTSVIRAMYQPPSQNNAVKRIMPFFNILFDEEQLRLYGLHTVIDEIGRLMQSDSGVNAVISPWIARRLSSLSVVSECLHQLHLFKPWSRKIEDDMEVSDNTIRNTYKETFKDWVPILGVKFEGSQVYRYADPTDGKFNYPVQRRRNRQNIEILRKAEANLDLFWKAVDNHYKSKAIGNSQQDLVAYLFRSDRAIQRTPEWIEPKKTISPLDEDRYLYQPFSTVFHDPTKQVTGTFDRASLLDKAPKTKTRGSAISDDETHPGIQHESEEVAAFLSVDKRAHKVFRTLFHSPNSPDSPGEIRWADFLHSMVSVGFSAEKLHGSAWNFTPQTPGVCLERSIQFHEPHPNNKIPYLWARRSSNLFNDTEKIFDRVNTNDDGQPGLYAQLAIDACAIITGDYAGRGWLSLLRDDNASIDPTSTLHERSYYFHLDAAVEPYLIVPNFRQWIYPHDCLPLHWQQLASEANRASSNTTLAPSNLTIALLMRDGSCRLSGCREQLQVAHVVPQSEVDWWRANDMSRYNTGTTATLDDTANALLLRADLHIAFDKPRIAFVPKPVSDGSMRLVAHLLEYSPELEHL</sequence>
<dbReference type="InterPro" id="IPR003615">
    <property type="entry name" value="HNH_nuc"/>
</dbReference>
<organism evidence="2 3">
    <name type="scientific">Didymella heteroderae</name>
    <dbReference type="NCBI Taxonomy" id="1769908"/>
    <lineage>
        <taxon>Eukaryota</taxon>
        <taxon>Fungi</taxon>
        <taxon>Dikarya</taxon>
        <taxon>Ascomycota</taxon>
        <taxon>Pezizomycotina</taxon>
        <taxon>Dothideomycetes</taxon>
        <taxon>Pleosporomycetidae</taxon>
        <taxon>Pleosporales</taxon>
        <taxon>Pleosporineae</taxon>
        <taxon>Didymellaceae</taxon>
        <taxon>Didymella</taxon>
    </lineage>
</organism>
<dbReference type="Pfam" id="PF13391">
    <property type="entry name" value="HNH_2"/>
    <property type="match status" value="1"/>
</dbReference>
<evidence type="ECO:0000313" key="2">
    <source>
        <dbReference type="EMBL" id="KAF3031236.1"/>
    </source>
</evidence>
<gene>
    <name evidence="2" type="ORF">E8E12_000120</name>
</gene>
<proteinExistence type="predicted"/>
<protein>
    <recommendedName>
        <fullName evidence="1">HNH nuclease domain-containing protein</fullName>
    </recommendedName>
</protein>
<name>A0A9P4WFX2_9PLEO</name>
<dbReference type="Proteomes" id="UP000758155">
    <property type="component" value="Unassembled WGS sequence"/>
</dbReference>
<evidence type="ECO:0000313" key="3">
    <source>
        <dbReference type="Proteomes" id="UP000758155"/>
    </source>
</evidence>
<comment type="caution">
    <text evidence="2">The sequence shown here is derived from an EMBL/GenBank/DDBJ whole genome shotgun (WGS) entry which is preliminary data.</text>
</comment>
<accession>A0A9P4WFX2</accession>
<evidence type="ECO:0000259" key="1">
    <source>
        <dbReference type="Pfam" id="PF13391"/>
    </source>
</evidence>
<dbReference type="PANTHER" id="PTHR40788:SF2">
    <property type="entry name" value="CLR5 DOMAIN-CONTAINING PROTEIN"/>
    <property type="match status" value="1"/>
</dbReference>
<dbReference type="OrthoDB" id="2922289at2759"/>
<feature type="domain" description="HNH nuclease" evidence="1">
    <location>
        <begin position="904"/>
        <end position="968"/>
    </location>
</feature>
<dbReference type="AlphaFoldDB" id="A0A9P4WFX2"/>
<keyword evidence="3" id="KW-1185">Reference proteome</keyword>
<dbReference type="EMBL" id="SWKV01000176">
    <property type="protein sequence ID" value="KAF3031236.1"/>
    <property type="molecule type" value="Genomic_DNA"/>
</dbReference>
<dbReference type="PANTHER" id="PTHR40788">
    <property type="entry name" value="CLR5 DOMAIN-CONTAINING PROTEIN-RELATED"/>
    <property type="match status" value="1"/>
</dbReference>
<reference evidence="2" key="1">
    <citation type="submission" date="2019-04" db="EMBL/GenBank/DDBJ databases">
        <title>Sequencing of skin fungus with MAO and IRED activity.</title>
        <authorList>
            <person name="Marsaioli A.J."/>
            <person name="Bonatto J.M.C."/>
            <person name="Reis Junior O."/>
        </authorList>
    </citation>
    <scope>NUCLEOTIDE SEQUENCE</scope>
    <source>
        <strain evidence="2">28M1</strain>
    </source>
</reference>